<keyword evidence="3" id="KW-1185">Reference proteome</keyword>
<dbReference type="PANTHER" id="PTHR10569:SF2">
    <property type="entry name" value="GLYCOGEN DEBRANCHING ENZYME"/>
    <property type="match status" value="1"/>
</dbReference>
<dbReference type="GO" id="GO:0004135">
    <property type="term" value="F:amylo-alpha-1,6-glucosidase activity"/>
    <property type="evidence" value="ECO:0007669"/>
    <property type="project" value="InterPro"/>
</dbReference>
<gene>
    <name evidence="2" type="ORF">PXEA_LOCUS8429</name>
</gene>
<proteinExistence type="predicted"/>
<sequence length="59" mass="6143">MDKMGSSESAGNKGLPATPRDGAAVELVGLAYAVVTWLAKAHHGNEYYYPHAGVKLANG</sequence>
<dbReference type="PANTHER" id="PTHR10569">
    <property type="entry name" value="GLYCOGEN DEBRANCHING ENZYME"/>
    <property type="match status" value="1"/>
</dbReference>
<dbReference type="Proteomes" id="UP000784294">
    <property type="component" value="Unassembled WGS sequence"/>
</dbReference>
<name>A0A3S5A943_9PLAT</name>
<dbReference type="EMBL" id="CAAALY010023039">
    <property type="protein sequence ID" value="VEL14989.1"/>
    <property type="molecule type" value="Genomic_DNA"/>
</dbReference>
<dbReference type="InterPro" id="IPR032790">
    <property type="entry name" value="GDE_C"/>
</dbReference>
<dbReference type="InterPro" id="IPR010401">
    <property type="entry name" value="AGL/Gdb1"/>
</dbReference>
<dbReference type="OrthoDB" id="10248904at2759"/>
<dbReference type="GO" id="GO:0004134">
    <property type="term" value="F:4-alpha-glucanotransferase activity"/>
    <property type="evidence" value="ECO:0007669"/>
    <property type="project" value="InterPro"/>
</dbReference>
<evidence type="ECO:0000259" key="1">
    <source>
        <dbReference type="Pfam" id="PF06202"/>
    </source>
</evidence>
<evidence type="ECO:0000313" key="3">
    <source>
        <dbReference type="Proteomes" id="UP000784294"/>
    </source>
</evidence>
<accession>A0A3S5A943</accession>
<evidence type="ECO:0000313" key="2">
    <source>
        <dbReference type="EMBL" id="VEL14989.1"/>
    </source>
</evidence>
<dbReference type="AlphaFoldDB" id="A0A3S5A943"/>
<organism evidence="2 3">
    <name type="scientific">Protopolystoma xenopodis</name>
    <dbReference type="NCBI Taxonomy" id="117903"/>
    <lineage>
        <taxon>Eukaryota</taxon>
        <taxon>Metazoa</taxon>
        <taxon>Spiralia</taxon>
        <taxon>Lophotrochozoa</taxon>
        <taxon>Platyhelminthes</taxon>
        <taxon>Monogenea</taxon>
        <taxon>Polyopisthocotylea</taxon>
        <taxon>Polystomatidea</taxon>
        <taxon>Polystomatidae</taxon>
        <taxon>Protopolystoma</taxon>
    </lineage>
</organism>
<protein>
    <recommendedName>
        <fullName evidence="1">Glycogen debranching enzyme C-terminal domain-containing protein</fullName>
    </recommendedName>
</protein>
<comment type="caution">
    <text evidence="2">The sequence shown here is derived from an EMBL/GenBank/DDBJ whole genome shotgun (WGS) entry which is preliminary data.</text>
</comment>
<dbReference type="GO" id="GO:0005980">
    <property type="term" value="P:glycogen catabolic process"/>
    <property type="evidence" value="ECO:0007669"/>
    <property type="project" value="InterPro"/>
</dbReference>
<feature type="domain" description="Glycogen debranching enzyme C-terminal" evidence="1">
    <location>
        <begin position="1"/>
        <end position="43"/>
    </location>
</feature>
<reference evidence="2" key="1">
    <citation type="submission" date="2018-11" db="EMBL/GenBank/DDBJ databases">
        <authorList>
            <consortium name="Pathogen Informatics"/>
        </authorList>
    </citation>
    <scope>NUCLEOTIDE SEQUENCE</scope>
</reference>
<dbReference type="Pfam" id="PF06202">
    <property type="entry name" value="GDE_C"/>
    <property type="match status" value="1"/>
</dbReference>